<evidence type="ECO:0008006" key="4">
    <source>
        <dbReference type="Google" id="ProtNLM"/>
    </source>
</evidence>
<dbReference type="NCBIfam" id="NF038012">
    <property type="entry name" value="DMT_1"/>
    <property type="match status" value="1"/>
</dbReference>
<evidence type="ECO:0000313" key="3">
    <source>
        <dbReference type="Proteomes" id="UP000198953"/>
    </source>
</evidence>
<evidence type="ECO:0000313" key="2">
    <source>
        <dbReference type="EMBL" id="SEN55714.1"/>
    </source>
</evidence>
<dbReference type="PANTHER" id="PTHR40761">
    <property type="entry name" value="CONSERVED INTEGRAL MEMBRANE ALANINE VALINE AND LEUCINE RICH PROTEIN-RELATED"/>
    <property type="match status" value="1"/>
</dbReference>
<keyword evidence="3" id="KW-1185">Reference proteome</keyword>
<sequence>MTAVVCALLAAVANAAASVLQRRAARDEPRHPVLSPTLIVDLLRRPVWLAGVGALIAGFVFQAVALSAGQLALVQPLLVTELPFTMILVSLVSRSGLDARSWLATGLVTAGLATFLATAAPRGTGAVVAPAAQLPAAVVTVAVLAALVAAARFLAAAPRAATLGVAAGIGFAFTATFIKQTTSLFQRDAPALVTSWQPYAMVGAGLCSFVLLQHALHSGPLLAAQPALTVSDPVASVLYGITIFGEEIRTGGWIVLETAGVVLILYGSTLLAQGLARREPDGRRAT</sequence>
<feature type="transmembrane region" description="Helical" evidence="1">
    <location>
        <begin position="253"/>
        <end position="276"/>
    </location>
</feature>
<feature type="transmembrane region" description="Helical" evidence="1">
    <location>
        <begin position="199"/>
        <end position="216"/>
    </location>
</feature>
<dbReference type="STRING" id="46177.SAMN05660976_07811"/>
<keyword evidence="1" id="KW-0472">Membrane</keyword>
<dbReference type="Proteomes" id="UP000198953">
    <property type="component" value="Unassembled WGS sequence"/>
</dbReference>
<protein>
    <recommendedName>
        <fullName evidence="4">Magnesium transporter NIPA</fullName>
    </recommendedName>
</protein>
<dbReference type="RefSeq" id="WP_055502268.1">
    <property type="nucleotide sequence ID" value="NZ_BBZG01000001.1"/>
</dbReference>
<dbReference type="EMBL" id="FOBF01000029">
    <property type="protein sequence ID" value="SEN55714.1"/>
    <property type="molecule type" value="Genomic_DNA"/>
</dbReference>
<dbReference type="AlphaFoldDB" id="A0A1H8HI24"/>
<name>A0A1H8HI24_9ACTN</name>
<dbReference type="PANTHER" id="PTHR40761:SF1">
    <property type="entry name" value="CONSERVED INTEGRAL MEMBRANE ALANINE VALINE AND LEUCINE RICH PROTEIN-RELATED"/>
    <property type="match status" value="1"/>
</dbReference>
<organism evidence="2 3">
    <name type="scientific">Nonomuraea pusilla</name>
    <dbReference type="NCBI Taxonomy" id="46177"/>
    <lineage>
        <taxon>Bacteria</taxon>
        <taxon>Bacillati</taxon>
        <taxon>Actinomycetota</taxon>
        <taxon>Actinomycetes</taxon>
        <taxon>Streptosporangiales</taxon>
        <taxon>Streptosporangiaceae</taxon>
        <taxon>Nonomuraea</taxon>
    </lineage>
</organism>
<keyword evidence="1" id="KW-0812">Transmembrane</keyword>
<feature type="transmembrane region" description="Helical" evidence="1">
    <location>
        <begin position="73"/>
        <end position="93"/>
    </location>
</feature>
<evidence type="ECO:0000256" key="1">
    <source>
        <dbReference type="SAM" id="Phobius"/>
    </source>
</evidence>
<keyword evidence="1" id="KW-1133">Transmembrane helix</keyword>
<accession>A0A1H8HI24</accession>
<proteinExistence type="predicted"/>
<feature type="transmembrane region" description="Helical" evidence="1">
    <location>
        <begin position="132"/>
        <end position="154"/>
    </location>
</feature>
<dbReference type="Gene3D" id="1.10.3730.20">
    <property type="match status" value="1"/>
</dbReference>
<feature type="transmembrane region" description="Helical" evidence="1">
    <location>
        <begin position="160"/>
        <end position="178"/>
    </location>
</feature>
<dbReference type="OrthoDB" id="3822427at2"/>
<feature type="transmembrane region" description="Helical" evidence="1">
    <location>
        <begin position="99"/>
        <end position="120"/>
    </location>
</feature>
<gene>
    <name evidence="2" type="ORF">SAMN05660976_07811</name>
</gene>
<reference evidence="2 3" key="1">
    <citation type="submission" date="2016-10" db="EMBL/GenBank/DDBJ databases">
        <authorList>
            <person name="de Groot N.N."/>
        </authorList>
    </citation>
    <scope>NUCLEOTIDE SEQUENCE [LARGE SCALE GENOMIC DNA]</scope>
    <source>
        <strain evidence="2 3">DSM 43357</strain>
    </source>
</reference>
<feature type="transmembrane region" description="Helical" evidence="1">
    <location>
        <begin position="45"/>
        <end position="66"/>
    </location>
</feature>